<evidence type="ECO:0000256" key="1">
    <source>
        <dbReference type="SAM" id="SignalP"/>
    </source>
</evidence>
<keyword evidence="1" id="KW-0732">Signal</keyword>
<feature type="chain" id="PRO_5037034613" evidence="1">
    <location>
        <begin position="16"/>
        <end position="263"/>
    </location>
</feature>
<dbReference type="RefSeq" id="XP_038062948.1">
    <property type="nucleotide sequence ID" value="XM_038207020.1"/>
</dbReference>
<accession>A0A914AGX5</accession>
<protein>
    <submittedName>
        <fullName evidence="2">Uncharacterized protein</fullName>
    </submittedName>
</protein>
<sequence length="263" mass="29315">MELVIFFPLFLFVFLQKMVKIPKIDVGRGPQKLPSTPLRLAPPRGRRLPIFGQCANQPTHTPGVFVLREHGSQRPPCSLYEGTGVSVPFSWSVWHEKRCTIDLGNNQEYTKNIDIRIRNNLEIILRNNFEKTLSSNLEKKLGMSLEKTLDRSGDVLGDDGQMIAGGYLEAETVIDLKQKRIDGTVYDVIGSCSDDTGAVMESGIDATSTENIGIETVTRSVKDAVCLNVFMHGKMYTGIVVIWQTLCACLTMSSLNLQVCLFR</sequence>
<dbReference type="Proteomes" id="UP000887568">
    <property type="component" value="Unplaced"/>
</dbReference>
<name>A0A914AGX5_PATMI</name>
<dbReference type="GeneID" id="119733460"/>
<evidence type="ECO:0000313" key="2">
    <source>
        <dbReference type="EnsemblMetazoa" id="XP_038062948.1"/>
    </source>
</evidence>
<keyword evidence="3" id="KW-1185">Reference proteome</keyword>
<reference evidence="2" key="1">
    <citation type="submission" date="2022-11" db="UniProtKB">
        <authorList>
            <consortium name="EnsemblMetazoa"/>
        </authorList>
    </citation>
    <scope>IDENTIFICATION</scope>
</reference>
<evidence type="ECO:0000313" key="3">
    <source>
        <dbReference type="Proteomes" id="UP000887568"/>
    </source>
</evidence>
<dbReference type="AlphaFoldDB" id="A0A914AGX5"/>
<feature type="signal peptide" evidence="1">
    <location>
        <begin position="1"/>
        <end position="15"/>
    </location>
</feature>
<organism evidence="2 3">
    <name type="scientific">Patiria miniata</name>
    <name type="common">Bat star</name>
    <name type="synonym">Asterina miniata</name>
    <dbReference type="NCBI Taxonomy" id="46514"/>
    <lineage>
        <taxon>Eukaryota</taxon>
        <taxon>Metazoa</taxon>
        <taxon>Echinodermata</taxon>
        <taxon>Eleutherozoa</taxon>
        <taxon>Asterozoa</taxon>
        <taxon>Asteroidea</taxon>
        <taxon>Valvatacea</taxon>
        <taxon>Valvatida</taxon>
        <taxon>Asterinidae</taxon>
        <taxon>Patiria</taxon>
    </lineage>
</organism>
<dbReference type="EnsemblMetazoa" id="XM_038207020.1">
    <property type="protein sequence ID" value="XP_038062948.1"/>
    <property type="gene ID" value="LOC119733460"/>
</dbReference>
<proteinExistence type="predicted"/>